<keyword evidence="3" id="KW-1185">Reference proteome</keyword>
<dbReference type="Pfam" id="PF00186">
    <property type="entry name" value="DHFR_1"/>
    <property type="match status" value="1"/>
</dbReference>
<dbReference type="PROSITE" id="PS51330">
    <property type="entry name" value="DHFR_2"/>
    <property type="match status" value="1"/>
</dbReference>
<dbReference type="EMBL" id="MH509447">
    <property type="protein sequence ID" value="AXH47352.1"/>
    <property type="molecule type" value="Genomic_DNA"/>
</dbReference>
<dbReference type="GO" id="GO:0004146">
    <property type="term" value="F:dihydrofolate reductase activity"/>
    <property type="evidence" value="ECO:0007669"/>
    <property type="project" value="InterPro"/>
</dbReference>
<sequence length="197" mass="22036">MTIETPFTRAIWAEGSRLSDGALIMGADTPSGLPWPKNDADLKQFREDTRDHVLIMGSKTFDLLPAGMKRPSSTVERPIIILTHRVGHYVHQTRGLGQAVQPINPQGTTEHGVLLNHLQHWDEYAGRPVAIIGGRRVIEAFEPYYDQLIVTHHLASRYDGTVLAPSDALMDNFKTESSSLLDSGTRRVVYTRRIPKD</sequence>
<dbReference type="GeneID" id="54997706"/>
<organism evidence="2 3">
    <name type="scientific">Microbacterium phage Eden</name>
    <dbReference type="NCBI Taxonomy" id="2250289"/>
    <lineage>
        <taxon>Viruses</taxon>
        <taxon>Duplodnaviria</taxon>
        <taxon>Heunggongvirae</taxon>
        <taxon>Uroviricota</taxon>
        <taxon>Caudoviricetes</taxon>
        <taxon>Edenvirus</taxon>
        <taxon>Edenvirus eden</taxon>
    </lineage>
</organism>
<dbReference type="InterPro" id="IPR001796">
    <property type="entry name" value="DHFR_dom"/>
</dbReference>
<accession>A0A345KWF0</accession>
<dbReference type="SUPFAM" id="SSF53597">
    <property type="entry name" value="Dihydrofolate reductase-like"/>
    <property type="match status" value="1"/>
</dbReference>
<dbReference type="Gene3D" id="3.40.430.10">
    <property type="entry name" value="Dihydrofolate Reductase, subunit A"/>
    <property type="match status" value="1"/>
</dbReference>
<dbReference type="Proteomes" id="UP000260367">
    <property type="component" value="Segment"/>
</dbReference>
<dbReference type="InterPro" id="IPR024072">
    <property type="entry name" value="DHFR-like_dom_sf"/>
</dbReference>
<evidence type="ECO:0000259" key="1">
    <source>
        <dbReference type="PROSITE" id="PS51330"/>
    </source>
</evidence>
<protein>
    <submittedName>
        <fullName evidence="2">Dihydrofolate reductase</fullName>
    </submittedName>
</protein>
<dbReference type="GO" id="GO:0046654">
    <property type="term" value="P:tetrahydrofolate biosynthetic process"/>
    <property type="evidence" value="ECO:0007669"/>
    <property type="project" value="InterPro"/>
</dbReference>
<feature type="domain" description="DHFR" evidence="1">
    <location>
        <begin position="7"/>
        <end position="197"/>
    </location>
</feature>
<dbReference type="RefSeq" id="YP_009806836.1">
    <property type="nucleotide sequence ID" value="NC_048017.1"/>
</dbReference>
<dbReference type="KEGG" id="vg:54997706"/>
<name>A0A345KWF0_9CAUD</name>
<reference evidence="3" key="1">
    <citation type="submission" date="2018-06" db="EMBL/GenBank/DDBJ databases">
        <authorList>
            <person name="Zhirakovskaya E."/>
        </authorList>
    </citation>
    <scope>NUCLEOTIDE SEQUENCE [LARGE SCALE GENOMIC DNA]</scope>
</reference>
<dbReference type="PRINTS" id="PR00070">
    <property type="entry name" value="DHFR"/>
</dbReference>
<evidence type="ECO:0000313" key="3">
    <source>
        <dbReference type="Proteomes" id="UP000260367"/>
    </source>
</evidence>
<proteinExistence type="predicted"/>
<gene>
    <name evidence="2" type="primary">57</name>
    <name evidence="2" type="ORF">SEA_EDEN_57</name>
</gene>
<evidence type="ECO:0000313" key="2">
    <source>
        <dbReference type="EMBL" id="AXH47352.1"/>
    </source>
</evidence>